<feature type="non-terminal residue" evidence="1">
    <location>
        <position position="74"/>
    </location>
</feature>
<name>A0A8S3F8S0_9BILA</name>
<evidence type="ECO:0000313" key="1">
    <source>
        <dbReference type="EMBL" id="CAF5110363.1"/>
    </source>
</evidence>
<dbReference type="AlphaFoldDB" id="A0A8S3F8S0"/>
<protein>
    <submittedName>
        <fullName evidence="1">Uncharacterized protein</fullName>
    </submittedName>
</protein>
<dbReference type="EMBL" id="CAJOBH010241331">
    <property type="protein sequence ID" value="CAF5110363.1"/>
    <property type="molecule type" value="Genomic_DNA"/>
</dbReference>
<comment type="caution">
    <text evidence="1">The sequence shown here is derived from an EMBL/GenBank/DDBJ whole genome shotgun (WGS) entry which is preliminary data.</text>
</comment>
<organism evidence="1 2">
    <name type="scientific">Rotaria magnacalcarata</name>
    <dbReference type="NCBI Taxonomy" id="392030"/>
    <lineage>
        <taxon>Eukaryota</taxon>
        <taxon>Metazoa</taxon>
        <taxon>Spiralia</taxon>
        <taxon>Gnathifera</taxon>
        <taxon>Rotifera</taxon>
        <taxon>Eurotatoria</taxon>
        <taxon>Bdelloidea</taxon>
        <taxon>Philodinida</taxon>
        <taxon>Philodinidae</taxon>
        <taxon>Rotaria</taxon>
    </lineage>
</organism>
<reference evidence="1" key="1">
    <citation type="submission" date="2021-02" db="EMBL/GenBank/DDBJ databases">
        <authorList>
            <person name="Nowell W R."/>
        </authorList>
    </citation>
    <scope>NUCLEOTIDE SEQUENCE</scope>
</reference>
<accession>A0A8S3F8S0</accession>
<dbReference type="Proteomes" id="UP000681967">
    <property type="component" value="Unassembled WGS sequence"/>
</dbReference>
<gene>
    <name evidence="1" type="ORF">BYL167_LOCUS65597</name>
</gene>
<evidence type="ECO:0000313" key="2">
    <source>
        <dbReference type="Proteomes" id="UP000681967"/>
    </source>
</evidence>
<proteinExistence type="predicted"/>
<sequence>MINQIATINTLLLLQTNSERSSLLRSLSSNTTITSTKIIQLAQERQNEYASRNKARRDEYQRFLAKLAEEDLEM</sequence>